<evidence type="ECO:0000256" key="1">
    <source>
        <dbReference type="SAM" id="SignalP"/>
    </source>
</evidence>
<organism evidence="2 3">
    <name type="scientific">Cricetibacter osteomyelitidis</name>
    <dbReference type="NCBI Taxonomy" id="1521931"/>
    <lineage>
        <taxon>Bacteria</taxon>
        <taxon>Pseudomonadati</taxon>
        <taxon>Pseudomonadota</taxon>
        <taxon>Gammaproteobacteria</taxon>
        <taxon>Pasteurellales</taxon>
        <taxon>Pasteurellaceae</taxon>
        <taxon>Cricetibacter</taxon>
    </lineage>
</organism>
<dbReference type="Proteomes" id="UP000295763">
    <property type="component" value="Unassembled WGS sequence"/>
</dbReference>
<protein>
    <recommendedName>
        <fullName evidence="4">Lipoprotein</fullName>
    </recommendedName>
</protein>
<sequence>MKKYLLLSLLFLSGCTLLQSPPTQLDAPKKITHENKAYRLGKHRDLIDVTRYVYWLPKQNAQNWQSAVELFLDRNKQKRDLQQRIALRKKIYGEHPTGLNSYNLYTENDYLYGYIIYKPTKLNKSWQVDVLKGKNVDRCGYVQYQYSVKVARTGKIRQMSSDKLVGYLKKYVADKELAKLKQADWKWQCVKPKT</sequence>
<dbReference type="OrthoDB" id="5690458at2"/>
<accession>A0A4R2TL04</accession>
<reference evidence="2 3" key="1">
    <citation type="submission" date="2019-03" db="EMBL/GenBank/DDBJ databases">
        <title>Genomic Encyclopedia of Type Strains, Phase IV (KMG-IV): sequencing the most valuable type-strain genomes for metagenomic binning, comparative biology and taxonomic classification.</title>
        <authorList>
            <person name="Goeker M."/>
        </authorList>
    </citation>
    <scope>NUCLEOTIDE SEQUENCE [LARGE SCALE GENOMIC DNA]</scope>
    <source>
        <strain evidence="2 3">DSM 28404</strain>
    </source>
</reference>
<keyword evidence="3" id="KW-1185">Reference proteome</keyword>
<proteinExistence type="predicted"/>
<dbReference type="EMBL" id="SLYB01000008">
    <property type="protein sequence ID" value="TCP95552.1"/>
    <property type="molecule type" value="Genomic_DNA"/>
</dbReference>
<evidence type="ECO:0000313" key="2">
    <source>
        <dbReference type="EMBL" id="TCP95552.1"/>
    </source>
</evidence>
<keyword evidence="1" id="KW-0732">Signal</keyword>
<dbReference type="PROSITE" id="PS51257">
    <property type="entry name" value="PROKAR_LIPOPROTEIN"/>
    <property type="match status" value="1"/>
</dbReference>
<name>A0A4R2TL04_9PAST</name>
<feature type="chain" id="PRO_5020307158" description="Lipoprotein" evidence="1">
    <location>
        <begin position="19"/>
        <end position="194"/>
    </location>
</feature>
<feature type="signal peptide" evidence="1">
    <location>
        <begin position="1"/>
        <end position="18"/>
    </location>
</feature>
<evidence type="ECO:0008006" key="4">
    <source>
        <dbReference type="Google" id="ProtNLM"/>
    </source>
</evidence>
<dbReference type="RefSeq" id="WP_131976133.1">
    <property type="nucleotide sequence ID" value="NZ_SLYB01000008.1"/>
</dbReference>
<dbReference type="AlphaFoldDB" id="A0A4R2TL04"/>
<comment type="caution">
    <text evidence="2">The sequence shown here is derived from an EMBL/GenBank/DDBJ whole genome shotgun (WGS) entry which is preliminary data.</text>
</comment>
<evidence type="ECO:0000313" key="3">
    <source>
        <dbReference type="Proteomes" id="UP000295763"/>
    </source>
</evidence>
<gene>
    <name evidence="2" type="ORF">EDC44_10853</name>
</gene>